<dbReference type="SUPFAM" id="SSF88713">
    <property type="entry name" value="Glycoside hydrolase/deacetylase"/>
    <property type="match status" value="1"/>
</dbReference>
<sequence length="246" mass="25080">MDLNCDLGEGFDDDEALFALVSSANIACGGHAGDDESMRASCRLALANGVSVGAHPSYPDREHFGRRPMELDAAQLTASVLQQIGRLRDAGRATGVTVRYVKPHGALYNRIAVDVAQADAVAAAVAIAGADQPLMLLGPAGSLVADAAARVGVAFQREAFIDRAYNADGTLVSRETPGAVIGDPEAAARRAVAISTTARIDAIDGRSVALAADSLCVHGDTPGAVEVARAVRAALGHAGVAIGPFS</sequence>
<dbReference type="Pfam" id="PF03746">
    <property type="entry name" value="LamB_YcsF"/>
    <property type="match status" value="1"/>
</dbReference>
<dbReference type="NCBIfam" id="NF003814">
    <property type="entry name" value="PRK05406.1-3"/>
    <property type="match status" value="1"/>
</dbReference>
<dbReference type="Proteomes" id="UP000307380">
    <property type="component" value="Unassembled WGS sequence"/>
</dbReference>
<protein>
    <submittedName>
        <fullName evidence="1">LamB/YcsF family protein</fullName>
    </submittedName>
</protein>
<comment type="caution">
    <text evidence="1">The sequence shown here is derived from an EMBL/GenBank/DDBJ whole genome shotgun (WGS) entry which is preliminary data.</text>
</comment>
<accession>A0A4S4FJW1</accession>
<evidence type="ECO:0000313" key="1">
    <source>
        <dbReference type="EMBL" id="THG30408.1"/>
    </source>
</evidence>
<dbReference type="RefSeq" id="WP_136425375.1">
    <property type="nucleotide sequence ID" value="NZ_SSSN01000014.1"/>
</dbReference>
<dbReference type="PANTHER" id="PTHR30292:SF0">
    <property type="entry name" value="5-OXOPROLINASE SUBUNIT A"/>
    <property type="match status" value="1"/>
</dbReference>
<dbReference type="OrthoDB" id="9773478at2"/>
<organism evidence="1 2">
    <name type="scientific">Orlajensenia flava</name>
    <dbReference type="NCBI Taxonomy" id="2565934"/>
    <lineage>
        <taxon>Bacteria</taxon>
        <taxon>Bacillati</taxon>
        <taxon>Actinomycetota</taxon>
        <taxon>Actinomycetes</taxon>
        <taxon>Micrococcales</taxon>
        <taxon>Microbacteriaceae</taxon>
        <taxon>Orlajensenia</taxon>
    </lineage>
</organism>
<dbReference type="Gene3D" id="3.20.20.370">
    <property type="entry name" value="Glycoside hydrolase/deacetylase"/>
    <property type="match status" value="1"/>
</dbReference>
<dbReference type="AlphaFoldDB" id="A0A4S4FJW1"/>
<name>A0A4S4FJW1_9MICO</name>
<dbReference type="PANTHER" id="PTHR30292">
    <property type="entry name" value="UNCHARACTERIZED PROTEIN YBGL-RELATED"/>
    <property type="match status" value="1"/>
</dbReference>
<keyword evidence="2" id="KW-1185">Reference proteome</keyword>
<dbReference type="EMBL" id="SSSN01000014">
    <property type="protein sequence ID" value="THG30408.1"/>
    <property type="molecule type" value="Genomic_DNA"/>
</dbReference>
<proteinExistence type="predicted"/>
<reference evidence="1 2" key="1">
    <citation type="submission" date="2019-04" db="EMBL/GenBank/DDBJ databases">
        <authorList>
            <person name="Jiang L."/>
        </authorList>
    </citation>
    <scope>NUCLEOTIDE SEQUENCE [LARGE SCALE GENOMIC DNA]</scope>
    <source>
        <strain evidence="1 2">YIM 131861</strain>
    </source>
</reference>
<dbReference type="NCBIfam" id="NF003816">
    <property type="entry name" value="PRK05406.1-5"/>
    <property type="match status" value="1"/>
</dbReference>
<gene>
    <name evidence="1" type="ORF">E6C70_15340</name>
</gene>
<dbReference type="CDD" id="cd10801">
    <property type="entry name" value="LamB_YcsF_like_1"/>
    <property type="match status" value="1"/>
</dbReference>
<evidence type="ECO:0000313" key="2">
    <source>
        <dbReference type="Proteomes" id="UP000307380"/>
    </source>
</evidence>
<dbReference type="InterPro" id="IPR005501">
    <property type="entry name" value="LamB/YcsF/PxpA-like"/>
</dbReference>
<dbReference type="InterPro" id="IPR011330">
    <property type="entry name" value="Glyco_hydro/deAcase_b/a-brl"/>
</dbReference>
<dbReference type="GO" id="GO:0005975">
    <property type="term" value="P:carbohydrate metabolic process"/>
    <property type="evidence" value="ECO:0007669"/>
    <property type="project" value="InterPro"/>
</dbReference>